<dbReference type="InterPro" id="IPR014811">
    <property type="entry name" value="ArgoL1"/>
</dbReference>
<dbReference type="EMBL" id="KN822008">
    <property type="protein sequence ID" value="KIM68786.1"/>
    <property type="molecule type" value="Genomic_DNA"/>
</dbReference>
<evidence type="ECO:0008006" key="6">
    <source>
        <dbReference type="Google" id="ProtNLM"/>
    </source>
</evidence>
<dbReference type="InterPro" id="IPR012337">
    <property type="entry name" value="RNaseH-like_sf"/>
</dbReference>
<feature type="region of interest" description="Disordered" evidence="1">
    <location>
        <begin position="138"/>
        <end position="158"/>
    </location>
</feature>
<proteinExistence type="predicted"/>
<dbReference type="SMART" id="SM01163">
    <property type="entry name" value="DUF1785"/>
    <property type="match status" value="1"/>
</dbReference>
<dbReference type="InterPro" id="IPR003165">
    <property type="entry name" value="Piwi"/>
</dbReference>
<dbReference type="Pfam" id="PF08699">
    <property type="entry name" value="ArgoL1"/>
    <property type="match status" value="1"/>
</dbReference>
<dbReference type="InterPro" id="IPR003100">
    <property type="entry name" value="PAZ_dom"/>
</dbReference>
<dbReference type="SUPFAM" id="SSF101690">
    <property type="entry name" value="PAZ domain"/>
    <property type="match status" value="1"/>
</dbReference>
<dbReference type="InParanoid" id="A0A0C3ELK9"/>
<protein>
    <recommendedName>
        <fullName evidence="6">Piwi domain-containing protein</fullName>
    </recommendedName>
</protein>
<dbReference type="Gene3D" id="2.170.260.10">
    <property type="entry name" value="paz domain"/>
    <property type="match status" value="1"/>
</dbReference>
<keyword evidence="5" id="KW-1185">Reference proteome</keyword>
<dbReference type="SMART" id="SM00950">
    <property type="entry name" value="Piwi"/>
    <property type="match status" value="1"/>
</dbReference>
<reference evidence="5" key="2">
    <citation type="submission" date="2015-01" db="EMBL/GenBank/DDBJ databases">
        <title>Evolutionary Origins and Diversification of the Mycorrhizal Mutualists.</title>
        <authorList>
            <consortium name="DOE Joint Genome Institute"/>
            <consortium name="Mycorrhizal Genomics Consortium"/>
            <person name="Kohler A."/>
            <person name="Kuo A."/>
            <person name="Nagy L.G."/>
            <person name="Floudas D."/>
            <person name="Copeland A."/>
            <person name="Barry K.W."/>
            <person name="Cichocki N."/>
            <person name="Veneault-Fourrey C."/>
            <person name="LaButti K."/>
            <person name="Lindquist E.A."/>
            <person name="Lipzen A."/>
            <person name="Lundell T."/>
            <person name="Morin E."/>
            <person name="Murat C."/>
            <person name="Riley R."/>
            <person name="Ohm R."/>
            <person name="Sun H."/>
            <person name="Tunlid A."/>
            <person name="Henrissat B."/>
            <person name="Grigoriev I.V."/>
            <person name="Hibbett D.S."/>
            <person name="Martin F."/>
        </authorList>
    </citation>
    <scope>NUCLEOTIDE SEQUENCE [LARGE SCALE GENOMIC DNA]</scope>
    <source>
        <strain evidence="5">Foug A</strain>
    </source>
</reference>
<sequence length="909" mass="100317">MPPRGDPGRGRGRGGPSRGGPPLGTRGGGPTAASTVLPGAHVKVVGVRRTGYGTAGRPLNVFSNFFNMSLPDCNIHHYDVILPSEKVLPVRLNMELVSHMMRVEAVDIFTPQAVYDGRKNLFAPRELPFGPSGSQEFNVSLSDDANRGSPGENTAGRGPKVYKIRLTKVATINPEVLNRYIMGQQSHDNTVLTALTALNVVIRMEPTMKYPFNVRSFFTDRETKDIGSGLVLWRGYFQSVRPAIGSLLVNVDISTGTMYKAGPLIDLCLDYIGRPRQPHVLSPRAQMPEREILRLQRFISGIRIMTTYSGNRVRKTPRVVKKLSRAGAANLSFTMRDGTTMTVAQYFRSILNRPLQFPDNLCVEVGTGALIPLELCVVPPGQIMRKQVPPEKTKDVLDFATKKPHDRLASITNGLSILAYGQSPYVREFGMQVDDTAPVGLTARVLQPPKLRYGQGSPQPVVTPQNGAWNMIDKRFYNPAAIDRWIVVVYERQQRFNQQSAQDMIAGLVQGCTEVGMRVADNQPMVTWQNGQGRIADQLRAAGNECFQKTKQRPNLIVVVLPDNANDIYTAVKHFGDVTVGVATQCLKSSKCFRAKPQYYANVCLKINVKLGGINTIPDSQSVSALTDPRNPTIVMGADVIHPAPGSEGRPSFTALVGNVDSNTAKYVATCRVQTSRKEIIEDLKEMAKHVLNLYMGYRQRVEKKPGNPAPTRLIFYRDGVSEGQFQQVLDFGTPPPTDACKELKINPKITMIVVAKRHHVRFFTQNPHEADRSGNCPAGTVVDSVVAHPTEFDWYLLSHGGLLGTSRPAHYNVLYDENNFNADNLQALSFALCHVYARSTRSVSIPAPVYYADIVCSRAKNHYDPQGSLNLSDTATQTDTSAAESALEAYKKNFKPIHQSMATLMYFS</sequence>
<dbReference type="SUPFAM" id="SSF53098">
    <property type="entry name" value="Ribonuclease H-like"/>
    <property type="match status" value="1"/>
</dbReference>
<dbReference type="CDD" id="cd04657">
    <property type="entry name" value="Piwi_ago-like"/>
    <property type="match status" value="1"/>
</dbReference>
<evidence type="ECO:0000259" key="2">
    <source>
        <dbReference type="PROSITE" id="PS50821"/>
    </source>
</evidence>
<evidence type="ECO:0000313" key="4">
    <source>
        <dbReference type="EMBL" id="KIM68786.1"/>
    </source>
</evidence>
<dbReference type="Pfam" id="PF16486">
    <property type="entry name" value="ArgoN"/>
    <property type="match status" value="1"/>
</dbReference>
<organism evidence="4 5">
    <name type="scientific">Scleroderma citrinum Foug A</name>
    <dbReference type="NCBI Taxonomy" id="1036808"/>
    <lineage>
        <taxon>Eukaryota</taxon>
        <taxon>Fungi</taxon>
        <taxon>Dikarya</taxon>
        <taxon>Basidiomycota</taxon>
        <taxon>Agaricomycotina</taxon>
        <taxon>Agaricomycetes</taxon>
        <taxon>Agaricomycetidae</taxon>
        <taxon>Boletales</taxon>
        <taxon>Sclerodermatineae</taxon>
        <taxon>Sclerodermataceae</taxon>
        <taxon>Scleroderma</taxon>
    </lineage>
</organism>
<feature type="domain" description="Piwi" evidence="3">
    <location>
        <begin position="556"/>
        <end position="865"/>
    </location>
</feature>
<reference evidence="4 5" key="1">
    <citation type="submission" date="2014-04" db="EMBL/GenBank/DDBJ databases">
        <authorList>
            <consortium name="DOE Joint Genome Institute"/>
            <person name="Kuo A."/>
            <person name="Kohler A."/>
            <person name="Nagy L.G."/>
            <person name="Floudas D."/>
            <person name="Copeland A."/>
            <person name="Barry K.W."/>
            <person name="Cichocki N."/>
            <person name="Veneault-Fourrey C."/>
            <person name="LaButti K."/>
            <person name="Lindquist E.A."/>
            <person name="Lipzen A."/>
            <person name="Lundell T."/>
            <person name="Morin E."/>
            <person name="Murat C."/>
            <person name="Sun H."/>
            <person name="Tunlid A."/>
            <person name="Henrissat B."/>
            <person name="Grigoriev I.V."/>
            <person name="Hibbett D.S."/>
            <person name="Martin F."/>
            <person name="Nordberg H.P."/>
            <person name="Cantor M.N."/>
            <person name="Hua S.X."/>
        </authorList>
    </citation>
    <scope>NUCLEOTIDE SEQUENCE [LARGE SCALE GENOMIC DNA]</scope>
    <source>
        <strain evidence="4 5">Foug A</strain>
    </source>
</reference>
<dbReference type="Gene3D" id="3.40.50.2300">
    <property type="match status" value="1"/>
</dbReference>
<dbReference type="PANTHER" id="PTHR22891">
    <property type="entry name" value="EUKARYOTIC TRANSLATION INITIATION FACTOR 2C"/>
    <property type="match status" value="1"/>
</dbReference>
<feature type="region of interest" description="Disordered" evidence="1">
    <location>
        <begin position="1"/>
        <end position="35"/>
    </location>
</feature>
<dbReference type="Proteomes" id="UP000053989">
    <property type="component" value="Unassembled WGS sequence"/>
</dbReference>
<dbReference type="CDD" id="cd02846">
    <property type="entry name" value="PAZ_argonaute_like"/>
    <property type="match status" value="1"/>
</dbReference>
<gene>
    <name evidence="4" type="ORF">SCLCIDRAFT_105009</name>
</gene>
<dbReference type="AlphaFoldDB" id="A0A0C3ELK9"/>
<name>A0A0C3ELK9_9AGAM</name>
<evidence type="ECO:0000259" key="3">
    <source>
        <dbReference type="PROSITE" id="PS50822"/>
    </source>
</evidence>
<dbReference type="Pfam" id="PF02170">
    <property type="entry name" value="PAZ"/>
    <property type="match status" value="1"/>
</dbReference>
<dbReference type="InterPro" id="IPR036085">
    <property type="entry name" value="PAZ_dom_sf"/>
</dbReference>
<feature type="domain" description="PAZ" evidence="2">
    <location>
        <begin position="263"/>
        <end position="380"/>
    </location>
</feature>
<dbReference type="Pfam" id="PF16488">
    <property type="entry name" value="ArgoL2"/>
    <property type="match status" value="1"/>
</dbReference>
<dbReference type="PROSITE" id="PS50821">
    <property type="entry name" value="PAZ"/>
    <property type="match status" value="1"/>
</dbReference>
<accession>A0A0C3ELK9</accession>
<dbReference type="Pfam" id="PF02171">
    <property type="entry name" value="Piwi"/>
    <property type="match status" value="1"/>
</dbReference>
<dbReference type="InterPro" id="IPR032474">
    <property type="entry name" value="Argonaute_N"/>
</dbReference>
<dbReference type="InterPro" id="IPR045246">
    <property type="entry name" value="Piwi_ago-like"/>
</dbReference>
<evidence type="ECO:0000256" key="1">
    <source>
        <dbReference type="SAM" id="MobiDB-lite"/>
    </source>
</evidence>
<dbReference type="FunCoup" id="A0A0C3ELK9">
    <property type="interactions" value="236"/>
</dbReference>
<dbReference type="InterPro" id="IPR036397">
    <property type="entry name" value="RNaseH_sf"/>
</dbReference>
<dbReference type="HOGENOM" id="CLU_004544_4_3_1"/>
<dbReference type="InterPro" id="IPR032473">
    <property type="entry name" value="Argonaute_Mid_dom"/>
</dbReference>
<dbReference type="Pfam" id="PF16487">
    <property type="entry name" value="ArgoMid"/>
    <property type="match status" value="1"/>
</dbReference>
<dbReference type="STRING" id="1036808.A0A0C3ELK9"/>
<dbReference type="OrthoDB" id="10252740at2759"/>
<feature type="compositionally biased region" description="Gly residues" evidence="1">
    <location>
        <begin position="13"/>
        <end position="30"/>
    </location>
</feature>
<evidence type="ECO:0000313" key="5">
    <source>
        <dbReference type="Proteomes" id="UP000053989"/>
    </source>
</evidence>
<dbReference type="InterPro" id="IPR032472">
    <property type="entry name" value="ArgoL2"/>
</dbReference>
<dbReference type="Gene3D" id="3.30.420.10">
    <property type="entry name" value="Ribonuclease H-like superfamily/Ribonuclease H"/>
    <property type="match status" value="1"/>
</dbReference>
<dbReference type="GO" id="GO:0003723">
    <property type="term" value="F:RNA binding"/>
    <property type="evidence" value="ECO:0007669"/>
    <property type="project" value="InterPro"/>
</dbReference>
<dbReference type="PROSITE" id="PS50822">
    <property type="entry name" value="PIWI"/>
    <property type="match status" value="1"/>
</dbReference>